<dbReference type="AlphaFoldDB" id="A0A1M4VSS1"/>
<reference evidence="4 5" key="1">
    <citation type="submission" date="2016-11" db="EMBL/GenBank/DDBJ databases">
        <authorList>
            <person name="Jaros S."/>
            <person name="Januszkiewicz K."/>
            <person name="Wedrychowicz H."/>
        </authorList>
    </citation>
    <scope>NUCLEOTIDE SEQUENCE [LARGE SCALE GENOMIC DNA]</scope>
    <source>
        <strain evidence="4 5">DSM 25660</strain>
    </source>
</reference>
<evidence type="ECO:0000259" key="3">
    <source>
        <dbReference type="Pfam" id="PF21602"/>
    </source>
</evidence>
<name>A0A1M4VSS1_9FLAO</name>
<feature type="chain" id="PRO_5012815786" evidence="1">
    <location>
        <begin position="19"/>
        <end position="217"/>
    </location>
</feature>
<feature type="signal peptide" evidence="1">
    <location>
        <begin position="1"/>
        <end position="18"/>
    </location>
</feature>
<keyword evidence="5" id="KW-1185">Reference proteome</keyword>
<dbReference type="OrthoDB" id="1343429at2"/>
<dbReference type="EMBL" id="FQVQ01000001">
    <property type="protein sequence ID" value="SHE71978.1"/>
    <property type="molecule type" value="Genomic_DNA"/>
</dbReference>
<dbReference type="RefSeq" id="WP_083544692.1">
    <property type="nucleotide sequence ID" value="NZ_FQVQ01000001.1"/>
</dbReference>
<sequence>MPRILNSFFLFISFFSFAQKDTLSVIKHTSEWIVNQDCRVVYRGLSNKFSIEVPNSLSFSVSGLGLKSTSKNTFEINPGAGTELNVSVQIVLKNKTKKVEVFVYKIKNIPLQLTSLNFNKDPILRMSKNNLKDAVVRVFFEDKNLDFKFIVLEFTIRIPGQKAIVVQGNTITKAAFEQINRYARKGDDLLITDLKVRLGISLNGFFCKFTPVLITIL</sequence>
<organism evidence="4 5">
    <name type="scientific">Flavobacterium fontis</name>
    <dbReference type="NCBI Taxonomy" id="1124188"/>
    <lineage>
        <taxon>Bacteria</taxon>
        <taxon>Pseudomonadati</taxon>
        <taxon>Bacteroidota</taxon>
        <taxon>Flavobacteriia</taxon>
        <taxon>Flavobacteriales</taxon>
        <taxon>Flavobacteriaceae</taxon>
        <taxon>Flavobacterium</taxon>
    </lineage>
</organism>
<dbReference type="InterPro" id="IPR048406">
    <property type="entry name" value="GldM_Ig-like-2"/>
</dbReference>
<dbReference type="InterPro" id="IPR022719">
    <property type="entry name" value="Motility-assoc_prot_GldM_C"/>
</dbReference>
<dbReference type="Pfam" id="PF12080">
    <property type="entry name" value="GldM_4th"/>
    <property type="match status" value="1"/>
</dbReference>
<dbReference type="Pfam" id="PF21602">
    <property type="entry name" value="GldM_3rd"/>
    <property type="match status" value="1"/>
</dbReference>
<dbReference type="STRING" id="1124188.SAMN05444377_10142"/>
<feature type="domain" description="Gliding motility-associated protein GldM C-terminal" evidence="2">
    <location>
        <begin position="125"/>
        <end position="197"/>
    </location>
</feature>
<evidence type="ECO:0000313" key="4">
    <source>
        <dbReference type="EMBL" id="SHE71978.1"/>
    </source>
</evidence>
<evidence type="ECO:0000256" key="1">
    <source>
        <dbReference type="SAM" id="SignalP"/>
    </source>
</evidence>
<gene>
    <name evidence="4" type="ORF">SAMN05444377_10142</name>
</gene>
<evidence type="ECO:0000313" key="5">
    <source>
        <dbReference type="Proteomes" id="UP000184147"/>
    </source>
</evidence>
<keyword evidence="1" id="KW-0732">Signal</keyword>
<evidence type="ECO:0000259" key="2">
    <source>
        <dbReference type="Pfam" id="PF12080"/>
    </source>
</evidence>
<dbReference type="Proteomes" id="UP000184147">
    <property type="component" value="Unassembled WGS sequence"/>
</dbReference>
<feature type="domain" description="Gliding motility-associated protein GldM second immunoglobulin-like" evidence="3">
    <location>
        <begin position="39"/>
        <end position="107"/>
    </location>
</feature>
<proteinExistence type="predicted"/>
<accession>A0A1M4VSS1</accession>
<protein>
    <submittedName>
        <fullName evidence="4">GldM C-terminal domain-containing protein</fullName>
    </submittedName>
</protein>